<dbReference type="InterPro" id="IPR036097">
    <property type="entry name" value="HisK_dim/P_sf"/>
</dbReference>
<dbReference type="Gene3D" id="3.30.565.10">
    <property type="entry name" value="Histidine kinase-like ATPase, C-terminal domain"/>
    <property type="match status" value="1"/>
</dbReference>
<dbReference type="SUPFAM" id="SSF47384">
    <property type="entry name" value="Homodimeric domain of signal transducing histidine kinase"/>
    <property type="match status" value="1"/>
</dbReference>
<protein>
    <recommendedName>
        <fullName evidence="3">histidine kinase</fullName>
        <ecNumber evidence="3">2.7.13.3</ecNumber>
    </recommendedName>
</protein>
<dbReference type="EMBL" id="CP019239">
    <property type="protein sequence ID" value="APW41687.1"/>
    <property type="molecule type" value="Genomic_DNA"/>
</dbReference>
<dbReference type="GO" id="GO:0005886">
    <property type="term" value="C:plasma membrane"/>
    <property type="evidence" value="ECO:0007669"/>
    <property type="project" value="UniProtKB-SubCell"/>
</dbReference>
<evidence type="ECO:0000259" key="11">
    <source>
        <dbReference type="PROSITE" id="PS50885"/>
    </source>
</evidence>
<accession>A0A1P8K6P8</accession>
<dbReference type="CDD" id="cd00082">
    <property type="entry name" value="HisKA"/>
    <property type="match status" value="1"/>
</dbReference>
<dbReference type="Proteomes" id="UP000186110">
    <property type="component" value="Chromosome"/>
</dbReference>
<dbReference type="InterPro" id="IPR003660">
    <property type="entry name" value="HAMP_dom"/>
</dbReference>
<dbReference type="PANTHER" id="PTHR44936">
    <property type="entry name" value="SENSOR PROTEIN CREC"/>
    <property type="match status" value="1"/>
</dbReference>
<evidence type="ECO:0000256" key="2">
    <source>
        <dbReference type="ARBA" id="ARBA00004651"/>
    </source>
</evidence>
<dbReference type="Pfam" id="PF00672">
    <property type="entry name" value="HAMP"/>
    <property type="match status" value="1"/>
</dbReference>
<organism evidence="12 13">
    <name type="scientific">Rhodoferax saidenbachensis</name>
    <dbReference type="NCBI Taxonomy" id="1484693"/>
    <lineage>
        <taxon>Bacteria</taxon>
        <taxon>Pseudomonadati</taxon>
        <taxon>Pseudomonadota</taxon>
        <taxon>Betaproteobacteria</taxon>
        <taxon>Burkholderiales</taxon>
        <taxon>Comamonadaceae</taxon>
        <taxon>Rhodoferax</taxon>
    </lineage>
</organism>
<dbReference type="PANTHER" id="PTHR44936:SF10">
    <property type="entry name" value="SENSOR PROTEIN RSTB"/>
    <property type="match status" value="1"/>
</dbReference>
<dbReference type="EC" id="2.7.13.3" evidence="3"/>
<keyword evidence="5" id="KW-0597">Phosphoprotein</keyword>
<dbReference type="SMART" id="SM00388">
    <property type="entry name" value="HisKA"/>
    <property type="match status" value="1"/>
</dbReference>
<evidence type="ECO:0000256" key="4">
    <source>
        <dbReference type="ARBA" id="ARBA00022475"/>
    </source>
</evidence>
<keyword evidence="6" id="KW-0808">Transferase</keyword>
<dbReference type="Pfam" id="PF02518">
    <property type="entry name" value="HATPase_c"/>
    <property type="match status" value="1"/>
</dbReference>
<evidence type="ECO:0000256" key="7">
    <source>
        <dbReference type="ARBA" id="ARBA00022741"/>
    </source>
</evidence>
<dbReference type="eggNOG" id="COG2770">
    <property type="taxonomic scope" value="Bacteria"/>
</dbReference>
<reference evidence="12 13" key="1">
    <citation type="submission" date="2017-01" db="EMBL/GenBank/DDBJ databases">
        <authorList>
            <person name="Mah S.A."/>
            <person name="Swanson W.J."/>
            <person name="Moy G.W."/>
            <person name="Vacquier V.D."/>
        </authorList>
    </citation>
    <scope>NUCLEOTIDE SEQUENCE [LARGE SCALE GENOMIC DNA]</scope>
    <source>
        <strain evidence="12 13">DSM 22694</strain>
    </source>
</reference>
<evidence type="ECO:0000256" key="1">
    <source>
        <dbReference type="ARBA" id="ARBA00000085"/>
    </source>
</evidence>
<keyword evidence="9" id="KW-0067">ATP-binding</keyword>
<evidence type="ECO:0000256" key="9">
    <source>
        <dbReference type="ARBA" id="ARBA00022840"/>
    </source>
</evidence>
<sequence>MSMARFKRRQRWHKRARHALAHSLRVRLVALFLLLALTMAGTFLFGMQYALGIGWRDAAKPLLLDYTDKLTAEIGSPPSVERAQALVQRLPLSIRISGPQVNWRSHPQEQVDERGWTDDRYRPADEPRFYERTTADGHRIRFGISVQAWHDRPRIVGWATLTALLLLTWIAYTRVRRMLRPLDDIRAGAQRFGTGDFAQPIPVRHAHRPDELGELAATINTMGGDIHQMLEAKRTLLLAISHELRSPLTRARLNTELLPENEEIQANRAALLRDLALMRDLVTDLLESERLTSPHAALHREPLDMATLVREVVASLPGAPVVTQTLAADLPTLPLDPTRVRLLLRNLLDNALRHSTSAAQPPGVTVLATPEVGLQIRVRDFGPGVDAAQLPNLGQPFYRPDAARTREGGGVGLGLYLCRLVAQAHGGTFAVRNAQPGLEITVMLPPVAI</sequence>
<keyword evidence="7" id="KW-0547">Nucleotide-binding</keyword>
<dbReference type="SMART" id="SM00387">
    <property type="entry name" value="HATPase_c"/>
    <property type="match status" value="1"/>
</dbReference>
<dbReference type="InterPro" id="IPR050980">
    <property type="entry name" value="2C_sensor_his_kinase"/>
</dbReference>
<dbReference type="Gene3D" id="1.10.287.130">
    <property type="match status" value="1"/>
</dbReference>
<feature type="domain" description="Histidine kinase" evidence="10">
    <location>
        <begin position="239"/>
        <end position="448"/>
    </location>
</feature>
<dbReference type="GO" id="GO:0000155">
    <property type="term" value="F:phosphorelay sensor kinase activity"/>
    <property type="evidence" value="ECO:0007669"/>
    <property type="project" value="InterPro"/>
</dbReference>
<dbReference type="KEGG" id="rsb:RS694_03395"/>
<dbReference type="Pfam" id="PF00512">
    <property type="entry name" value="HisKA"/>
    <property type="match status" value="1"/>
</dbReference>
<evidence type="ECO:0000313" key="13">
    <source>
        <dbReference type="Proteomes" id="UP000186110"/>
    </source>
</evidence>
<evidence type="ECO:0000259" key="10">
    <source>
        <dbReference type="PROSITE" id="PS50109"/>
    </source>
</evidence>
<dbReference type="PROSITE" id="PS50109">
    <property type="entry name" value="HIS_KIN"/>
    <property type="match status" value="1"/>
</dbReference>
<feature type="domain" description="HAMP" evidence="11">
    <location>
        <begin position="176"/>
        <end position="231"/>
    </location>
</feature>
<dbReference type="SUPFAM" id="SSF55874">
    <property type="entry name" value="ATPase domain of HSP90 chaperone/DNA topoisomerase II/histidine kinase"/>
    <property type="match status" value="1"/>
</dbReference>
<proteinExistence type="predicted"/>
<keyword evidence="8 12" id="KW-0418">Kinase</keyword>
<dbReference type="InterPro" id="IPR003594">
    <property type="entry name" value="HATPase_dom"/>
</dbReference>
<keyword evidence="4" id="KW-1003">Cell membrane</keyword>
<dbReference type="SUPFAM" id="SSF158472">
    <property type="entry name" value="HAMP domain-like"/>
    <property type="match status" value="1"/>
</dbReference>
<dbReference type="Gene3D" id="6.10.340.10">
    <property type="match status" value="1"/>
</dbReference>
<dbReference type="PROSITE" id="PS50885">
    <property type="entry name" value="HAMP"/>
    <property type="match status" value="1"/>
</dbReference>
<dbReference type="InterPro" id="IPR005467">
    <property type="entry name" value="His_kinase_dom"/>
</dbReference>
<dbReference type="AlphaFoldDB" id="A0A1P8K6P8"/>
<dbReference type="InterPro" id="IPR036890">
    <property type="entry name" value="HATPase_C_sf"/>
</dbReference>
<evidence type="ECO:0000256" key="5">
    <source>
        <dbReference type="ARBA" id="ARBA00022553"/>
    </source>
</evidence>
<dbReference type="InterPro" id="IPR003661">
    <property type="entry name" value="HisK_dim/P_dom"/>
</dbReference>
<gene>
    <name evidence="12" type="ORF">RS694_03395</name>
</gene>
<comment type="subcellular location">
    <subcellularLocation>
        <location evidence="2">Cell membrane</location>
        <topology evidence="2">Multi-pass membrane protein</topology>
    </subcellularLocation>
</comment>
<dbReference type="GO" id="GO:0005524">
    <property type="term" value="F:ATP binding"/>
    <property type="evidence" value="ECO:0007669"/>
    <property type="project" value="UniProtKB-KW"/>
</dbReference>
<dbReference type="eggNOG" id="COG2205">
    <property type="taxonomic scope" value="Bacteria"/>
</dbReference>
<dbReference type="RefSeq" id="WP_029706223.1">
    <property type="nucleotide sequence ID" value="NZ_CP019239.1"/>
</dbReference>
<dbReference type="CDD" id="cd06225">
    <property type="entry name" value="HAMP"/>
    <property type="match status" value="1"/>
</dbReference>
<keyword evidence="13" id="KW-1185">Reference proteome</keyword>
<dbReference type="SMART" id="SM00304">
    <property type="entry name" value="HAMP"/>
    <property type="match status" value="1"/>
</dbReference>
<name>A0A1P8K6P8_9BURK</name>
<dbReference type="PRINTS" id="PR00344">
    <property type="entry name" value="BCTRLSENSOR"/>
</dbReference>
<comment type="catalytic activity">
    <reaction evidence="1">
        <text>ATP + protein L-histidine = ADP + protein N-phospho-L-histidine.</text>
        <dbReference type="EC" id="2.7.13.3"/>
    </reaction>
</comment>
<evidence type="ECO:0000256" key="8">
    <source>
        <dbReference type="ARBA" id="ARBA00022777"/>
    </source>
</evidence>
<dbReference type="STRING" id="1484693.RS694_03395"/>
<keyword evidence="4" id="KW-0472">Membrane</keyword>
<evidence type="ECO:0000256" key="6">
    <source>
        <dbReference type="ARBA" id="ARBA00022679"/>
    </source>
</evidence>
<dbReference type="InterPro" id="IPR004358">
    <property type="entry name" value="Sig_transdc_His_kin-like_C"/>
</dbReference>
<evidence type="ECO:0000313" key="12">
    <source>
        <dbReference type="EMBL" id="APW41687.1"/>
    </source>
</evidence>
<evidence type="ECO:0000256" key="3">
    <source>
        <dbReference type="ARBA" id="ARBA00012438"/>
    </source>
</evidence>